<dbReference type="NCBIfam" id="NF002196">
    <property type="entry name" value="PRK01060.1-1"/>
    <property type="match status" value="1"/>
</dbReference>
<dbReference type="InterPro" id="IPR018246">
    <property type="entry name" value="AP_endonuc_F2_Zn_BS"/>
</dbReference>
<keyword evidence="2 7" id="KW-0479">Metal-binding</keyword>
<dbReference type="EC" id="3.1.21.2" evidence="7"/>
<feature type="binding site" evidence="7">
    <location>
        <position position="176"/>
    </location>
    <ligand>
        <name>Zn(2+)</name>
        <dbReference type="ChEBI" id="CHEBI:29105"/>
        <label>2</label>
    </ligand>
</feature>
<dbReference type="GO" id="GO:0008270">
    <property type="term" value="F:zinc ion binding"/>
    <property type="evidence" value="ECO:0007669"/>
    <property type="project" value="UniProtKB-UniRule"/>
</dbReference>
<dbReference type="AlphaFoldDB" id="A0A502M8N0"/>
<dbReference type="EMBL" id="VFSY01000026">
    <property type="protein sequence ID" value="TPI01506.1"/>
    <property type="molecule type" value="Genomic_DNA"/>
</dbReference>
<dbReference type="PANTHER" id="PTHR21445:SF0">
    <property type="entry name" value="APURINIC-APYRIMIDINIC ENDONUCLEASE"/>
    <property type="match status" value="1"/>
</dbReference>
<dbReference type="HAMAP" id="MF_00152">
    <property type="entry name" value="Nfo"/>
    <property type="match status" value="1"/>
</dbReference>
<keyword evidence="5 7" id="KW-0862">Zinc</keyword>
<evidence type="ECO:0000256" key="3">
    <source>
        <dbReference type="ARBA" id="ARBA00022763"/>
    </source>
</evidence>
<comment type="cofactor">
    <cofactor evidence="7">
        <name>Zn(2+)</name>
        <dbReference type="ChEBI" id="CHEBI:29105"/>
    </cofactor>
    <text evidence="7">Binds 3 Zn(2+) ions.</text>
</comment>
<evidence type="ECO:0000256" key="6">
    <source>
        <dbReference type="ARBA" id="ARBA00023204"/>
    </source>
</evidence>
<dbReference type="CDD" id="cd00019">
    <property type="entry name" value="AP2Ec"/>
    <property type="match status" value="1"/>
</dbReference>
<evidence type="ECO:0000256" key="7">
    <source>
        <dbReference type="HAMAP-Rule" id="MF_00152"/>
    </source>
</evidence>
<dbReference type="SMART" id="SM00518">
    <property type="entry name" value="AP2Ec"/>
    <property type="match status" value="1"/>
</dbReference>
<feature type="binding site" evidence="7">
    <location>
        <position position="143"/>
    </location>
    <ligand>
        <name>Zn(2+)</name>
        <dbReference type="ChEBI" id="CHEBI:29105"/>
        <label>2</label>
    </ligand>
</feature>
<dbReference type="FunFam" id="3.20.20.150:FF:000001">
    <property type="entry name" value="Probable endonuclease 4"/>
    <property type="match status" value="1"/>
</dbReference>
<dbReference type="GO" id="GO:0003677">
    <property type="term" value="F:DNA binding"/>
    <property type="evidence" value="ECO:0007669"/>
    <property type="project" value="InterPro"/>
</dbReference>
<feature type="binding site" evidence="7">
    <location>
        <position position="225"/>
    </location>
    <ligand>
        <name>Zn(2+)</name>
        <dbReference type="ChEBI" id="CHEBI:29105"/>
        <label>3</label>
    </ligand>
</feature>
<feature type="binding site" evidence="7">
    <location>
        <position position="70"/>
    </location>
    <ligand>
        <name>Zn(2+)</name>
        <dbReference type="ChEBI" id="CHEBI:29105"/>
        <label>1</label>
    </ligand>
</feature>
<dbReference type="Proteomes" id="UP000317904">
    <property type="component" value="Unassembled WGS sequence"/>
</dbReference>
<dbReference type="PROSITE" id="PS51432">
    <property type="entry name" value="AP_NUCLEASE_F2_4"/>
    <property type="match status" value="1"/>
</dbReference>
<keyword evidence="4 7" id="KW-0378">Hydrolase</keyword>
<evidence type="ECO:0000256" key="1">
    <source>
        <dbReference type="ARBA" id="ARBA00005340"/>
    </source>
</evidence>
<dbReference type="SUPFAM" id="SSF51658">
    <property type="entry name" value="Xylose isomerase-like"/>
    <property type="match status" value="1"/>
</dbReference>
<dbReference type="InterPro" id="IPR001719">
    <property type="entry name" value="AP_endonuc_2"/>
</dbReference>
<dbReference type="NCBIfam" id="TIGR00587">
    <property type="entry name" value="nfo"/>
    <property type="match status" value="1"/>
</dbReference>
<accession>A0A502M8N0</accession>
<keyword evidence="3 7" id="KW-0227">DNA damage</keyword>
<name>A0A502M8N0_9MOLU</name>
<feature type="binding site" evidence="7">
    <location>
        <position position="143"/>
    </location>
    <ligand>
        <name>Zn(2+)</name>
        <dbReference type="ChEBI" id="CHEBI:29105"/>
        <label>1</label>
    </ligand>
</feature>
<reference evidence="9 10" key="1">
    <citation type="submission" date="2019-06" db="EMBL/GenBank/DDBJ databases">
        <title>A comparative genomics study of ostrich specific Mycoplasmas.</title>
        <authorList>
            <person name="Botes A."/>
            <person name="Nel T."/>
        </authorList>
    </citation>
    <scope>NUCLEOTIDE SEQUENCE [LARGE SCALE GENOMIC DNA]</scope>
    <source>
        <strain evidence="9 10">Ms01</strain>
    </source>
</reference>
<dbReference type="InterPro" id="IPR013022">
    <property type="entry name" value="Xyl_isomerase-like_TIM-brl"/>
</dbReference>
<dbReference type="GO" id="GO:0006284">
    <property type="term" value="P:base-excision repair"/>
    <property type="evidence" value="ECO:0007669"/>
    <property type="project" value="TreeGrafter"/>
</dbReference>
<dbReference type="PROSITE" id="PS00730">
    <property type="entry name" value="AP_NUCLEASE_F2_2"/>
    <property type="match status" value="1"/>
</dbReference>
<evidence type="ECO:0000313" key="9">
    <source>
        <dbReference type="EMBL" id="TPI01506.1"/>
    </source>
</evidence>
<organism evidence="9 10">
    <name type="scientific">Mycoplasma struthionis</name>
    <dbReference type="NCBI Taxonomy" id="538220"/>
    <lineage>
        <taxon>Bacteria</taxon>
        <taxon>Bacillati</taxon>
        <taxon>Mycoplasmatota</taxon>
        <taxon>Mollicutes</taxon>
        <taxon>Mycoplasmataceae</taxon>
        <taxon>Mycoplasma</taxon>
    </lineage>
</organism>
<feature type="domain" description="Xylose isomerase-like TIM barrel" evidence="8">
    <location>
        <begin position="51"/>
        <end position="272"/>
    </location>
</feature>
<keyword evidence="7" id="KW-0540">Nuclease</keyword>
<comment type="similarity">
    <text evidence="1 7">Belongs to the AP endonuclease 2 family.</text>
</comment>
<dbReference type="PANTHER" id="PTHR21445">
    <property type="entry name" value="ENDONUCLEASE IV ENDODEOXYRIBONUCLEASE IV"/>
    <property type="match status" value="1"/>
</dbReference>
<feature type="binding site" evidence="7">
    <location>
        <position position="223"/>
    </location>
    <ligand>
        <name>Zn(2+)</name>
        <dbReference type="ChEBI" id="CHEBI:29105"/>
        <label>3</label>
    </ligand>
</feature>
<evidence type="ECO:0000259" key="8">
    <source>
        <dbReference type="Pfam" id="PF01261"/>
    </source>
</evidence>
<comment type="caution">
    <text evidence="9">The sequence shown here is derived from an EMBL/GenBank/DDBJ whole genome shotgun (WGS) entry which is preliminary data.</text>
</comment>
<evidence type="ECO:0000313" key="10">
    <source>
        <dbReference type="Proteomes" id="UP000317904"/>
    </source>
</evidence>
<feature type="binding site" evidence="7">
    <location>
        <position position="179"/>
    </location>
    <ligand>
        <name>Zn(2+)</name>
        <dbReference type="ChEBI" id="CHEBI:29105"/>
        <label>3</label>
    </ligand>
</feature>
<dbReference type="GO" id="GO:0008833">
    <property type="term" value="F:deoxyribonuclease IV (phage-T4-induced) activity"/>
    <property type="evidence" value="ECO:0007669"/>
    <property type="project" value="UniProtKB-UniRule"/>
</dbReference>
<evidence type="ECO:0000256" key="2">
    <source>
        <dbReference type="ARBA" id="ARBA00022723"/>
    </source>
</evidence>
<evidence type="ECO:0000256" key="4">
    <source>
        <dbReference type="ARBA" id="ARBA00022801"/>
    </source>
</evidence>
<dbReference type="InterPro" id="IPR036237">
    <property type="entry name" value="Xyl_isomerase-like_sf"/>
</dbReference>
<gene>
    <name evidence="7" type="primary">nfo</name>
    <name evidence="9" type="ORF">FJM01_02560</name>
</gene>
<keyword evidence="6 7" id="KW-0234">DNA repair</keyword>
<feature type="binding site" evidence="7">
    <location>
        <position position="108"/>
    </location>
    <ligand>
        <name>Zn(2+)</name>
        <dbReference type="ChEBI" id="CHEBI:29105"/>
        <label>1</label>
    </ligand>
</feature>
<dbReference type="Gene3D" id="3.20.20.150">
    <property type="entry name" value="Divalent-metal-dependent TIM barrel enzymes"/>
    <property type="match status" value="1"/>
</dbReference>
<comment type="function">
    <text evidence="7">Endonuclease IV plays a role in DNA repair. It cleaves phosphodiester bonds at apurinic or apyrimidinic (AP) sites, generating a 3'-hydroxyl group and a 5'-terminal sugar phosphate.</text>
</comment>
<dbReference type="GO" id="GO:0003906">
    <property type="term" value="F:DNA-(apurinic or apyrimidinic site) endonuclease activity"/>
    <property type="evidence" value="ECO:0007669"/>
    <property type="project" value="TreeGrafter"/>
</dbReference>
<dbReference type="Pfam" id="PF01261">
    <property type="entry name" value="AP_endonuc_2"/>
    <property type="match status" value="1"/>
</dbReference>
<dbReference type="RefSeq" id="WP_140701243.1">
    <property type="nucleotide sequence ID" value="NZ_VFSY01000026.1"/>
</dbReference>
<dbReference type="GO" id="GO:0008081">
    <property type="term" value="F:phosphoric diester hydrolase activity"/>
    <property type="evidence" value="ECO:0007669"/>
    <property type="project" value="TreeGrafter"/>
</dbReference>
<proteinExistence type="inferred from homology"/>
<protein>
    <recommendedName>
        <fullName evidence="7">Probable endonuclease 4</fullName>
        <ecNumber evidence="7">3.1.21.2</ecNumber>
    </recommendedName>
    <alternativeName>
        <fullName evidence="7">Endodeoxyribonuclease IV</fullName>
    </alternativeName>
    <alternativeName>
        <fullName evidence="7">Endonuclease IV</fullName>
    </alternativeName>
</protein>
<evidence type="ECO:0000256" key="5">
    <source>
        <dbReference type="ARBA" id="ARBA00022833"/>
    </source>
</evidence>
<feature type="binding site" evidence="7">
    <location>
        <position position="210"/>
    </location>
    <ligand>
        <name>Zn(2+)</name>
        <dbReference type="ChEBI" id="CHEBI:29105"/>
        <label>2</label>
    </ligand>
</feature>
<sequence>MIKLGSHISFKKPNYLLDAIKESIDNSANCMMIYLGAPQTTLRAKVEDYHYEEYLKDYSNIIKAEDILVHAPYIVNPASPLKYKFATNFLIEEIKRMNYIKAKYLVLHPGSSTEFSRKESLDCLINSLKEILNKTEDVVICLETMAGKGSQVCSSFEELLYVINNIKSDRVAICLDTCHVWDAGYNIKNYEEFKTMLKNKDILKHIKVIHLNDSLNDIRSKKDRHANLDKGYIGLETLKKFVYDQDFDNIPIILETPYIDNKPPYKKEIAILLNKNLDDLEENQKLVLKKNEVW</sequence>
<feature type="binding site" evidence="7">
    <location>
        <position position="255"/>
    </location>
    <ligand>
        <name>Zn(2+)</name>
        <dbReference type="ChEBI" id="CHEBI:29105"/>
        <label>2</label>
    </ligand>
</feature>
<keyword evidence="7" id="KW-0255">Endonuclease</keyword>
<comment type="catalytic activity">
    <reaction evidence="7">
        <text>Endonucleolytic cleavage to 5'-phosphooligonucleotide end-products.</text>
        <dbReference type="EC" id="3.1.21.2"/>
    </reaction>
</comment>